<keyword evidence="1" id="KW-0812">Transmembrane</keyword>
<evidence type="ECO:0000313" key="2">
    <source>
        <dbReference type="EMBL" id="CAG6738487.1"/>
    </source>
</evidence>
<dbReference type="EMBL" id="HBUF01408104">
    <property type="protein sequence ID" value="CAG6738486.1"/>
    <property type="molecule type" value="Transcribed_RNA"/>
</dbReference>
<feature type="transmembrane region" description="Helical" evidence="1">
    <location>
        <begin position="20"/>
        <end position="40"/>
    </location>
</feature>
<accession>A0A8D8Z2C8</accession>
<sequence>MIIWPQEMHKQRHRVFIRRIINWFLMFFLSEGNVLARILSRNTTDINIHHHLSALIGLLMFLSKGNVPTGILSRNTTYQPLQIIRSFLFGHLHNQLTDITGLTDELATKLSNWTQNSPISTTTKKPQFLVGPLFSSDSDKTLL</sequence>
<keyword evidence="1" id="KW-1133">Transmembrane helix</keyword>
<evidence type="ECO:0000256" key="1">
    <source>
        <dbReference type="SAM" id="Phobius"/>
    </source>
</evidence>
<organism evidence="2">
    <name type="scientific">Cacopsylla melanoneura</name>
    <dbReference type="NCBI Taxonomy" id="428564"/>
    <lineage>
        <taxon>Eukaryota</taxon>
        <taxon>Metazoa</taxon>
        <taxon>Ecdysozoa</taxon>
        <taxon>Arthropoda</taxon>
        <taxon>Hexapoda</taxon>
        <taxon>Insecta</taxon>
        <taxon>Pterygota</taxon>
        <taxon>Neoptera</taxon>
        <taxon>Paraneoptera</taxon>
        <taxon>Hemiptera</taxon>
        <taxon>Sternorrhyncha</taxon>
        <taxon>Psylloidea</taxon>
        <taxon>Psyllidae</taxon>
        <taxon>Psyllinae</taxon>
        <taxon>Cacopsylla</taxon>
    </lineage>
</organism>
<proteinExistence type="predicted"/>
<name>A0A8D8Z2C8_9HEMI</name>
<dbReference type="AlphaFoldDB" id="A0A8D8Z2C8"/>
<reference evidence="2" key="1">
    <citation type="submission" date="2021-05" db="EMBL/GenBank/DDBJ databases">
        <authorList>
            <person name="Alioto T."/>
            <person name="Alioto T."/>
            <person name="Gomez Garrido J."/>
        </authorList>
    </citation>
    <scope>NUCLEOTIDE SEQUENCE</scope>
</reference>
<keyword evidence="1" id="KW-0472">Membrane</keyword>
<dbReference type="EMBL" id="HBUF01408105">
    <property type="protein sequence ID" value="CAG6738487.1"/>
    <property type="molecule type" value="Transcribed_RNA"/>
</dbReference>
<protein>
    <submittedName>
        <fullName evidence="2">Uncharacterized protein</fullName>
    </submittedName>
</protein>